<dbReference type="Gene3D" id="6.10.10.80">
    <property type="entry name" value="Small, acid-soluble spore protein, alpha/beta type-like"/>
    <property type="match status" value="1"/>
</dbReference>
<evidence type="ECO:0000256" key="1">
    <source>
        <dbReference type="ARBA" id="ARBA00003863"/>
    </source>
</evidence>
<reference evidence="2 3" key="1">
    <citation type="submission" date="2018-10" db="EMBL/GenBank/DDBJ databases">
        <authorList>
            <person name="Grouzdev D.S."/>
            <person name="Krutkina M.S."/>
            <person name="Tourova T.P."/>
            <person name="Nazina T.N."/>
        </authorList>
    </citation>
    <scope>NUCLEOTIDE SEQUENCE [LARGE SCALE GENOMIC DNA]</scope>
    <source>
        <strain evidence="2 3">435</strain>
    </source>
</reference>
<organism evidence="2 3">
    <name type="scientific">Desulfofundulus salinus</name>
    <dbReference type="NCBI Taxonomy" id="2419843"/>
    <lineage>
        <taxon>Bacteria</taxon>
        <taxon>Bacillati</taxon>
        <taxon>Bacillota</taxon>
        <taxon>Clostridia</taxon>
        <taxon>Eubacteriales</taxon>
        <taxon>Peptococcaceae</taxon>
        <taxon>Desulfofundulus</taxon>
    </lineage>
</organism>
<protein>
    <submittedName>
        <fullName evidence="2">Alpha/beta-type small acid-soluble spore protein</fullName>
    </submittedName>
</protein>
<sequence length="80" mass="9077">MGHKKDNDKLRTERQLDRLKWETARELGLEDDLVNAGDELTVREAGKIGGNMVRKLVKAGEEALAEEGDRKARLNLQDDF</sequence>
<evidence type="ECO:0000313" key="3">
    <source>
        <dbReference type="Proteomes" id="UP000271256"/>
    </source>
</evidence>
<dbReference type="OrthoDB" id="1683773at2"/>
<dbReference type="GO" id="GO:0006265">
    <property type="term" value="P:DNA topological change"/>
    <property type="evidence" value="ECO:0007669"/>
    <property type="project" value="InterPro"/>
</dbReference>
<dbReference type="EMBL" id="RBWE01000001">
    <property type="protein sequence ID" value="RKO66172.1"/>
    <property type="molecule type" value="Genomic_DNA"/>
</dbReference>
<gene>
    <name evidence="2" type="ORF">D7024_03915</name>
</gene>
<dbReference type="InterPro" id="IPR001448">
    <property type="entry name" value="SASP_alpha/beta-type"/>
</dbReference>
<proteinExistence type="predicted"/>
<keyword evidence="3" id="KW-1185">Reference proteome</keyword>
<accession>A0A494WVG4</accession>
<evidence type="ECO:0000313" key="2">
    <source>
        <dbReference type="EMBL" id="RKO66172.1"/>
    </source>
</evidence>
<dbReference type="GO" id="GO:0003690">
    <property type="term" value="F:double-stranded DNA binding"/>
    <property type="evidence" value="ECO:0007669"/>
    <property type="project" value="InterPro"/>
</dbReference>
<comment type="caution">
    <text evidence="2">The sequence shown here is derived from an EMBL/GenBank/DDBJ whole genome shotgun (WGS) entry which is preliminary data.</text>
</comment>
<dbReference type="RefSeq" id="WP_121450616.1">
    <property type="nucleotide sequence ID" value="NZ_RBWE01000001.1"/>
</dbReference>
<dbReference type="Proteomes" id="UP000271256">
    <property type="component" value="Unassembled WGS sequence"/>
</dbReference>
<dbReference type="AlphaFoldDB" id="A0A494WVG4"/>
<dbReference type="InterPro" id="IPR038300">
    <property type="entry name" value="SASP_sf_alpha/beta"/>
</dbReference>
<name>A0A494WVG4_9FIRM</name>
<dbReference type="Pfam" id="PF00269">
    <property type="entry name" value="SASP"/>
    <property type="match status" value="1"/>
</dbReference>
<comment type="function">
    <text evidence="1">SASP are bound to spore DNA. They are double-stranded DNA-binding proteins that cause DNA to change to an a-like conformation. They protect the DNA backbone from chemical and enzymatic cleavage and are thus involved in dormant spore's high resistance to UV light.</text>
</comment>